<dbReference type="EMBL" id="BMQL01000058">
    <property type="protein sequence ID" value="GGR33280.1"/>
    <property type="molecule type" value="Genomic_DNA"/>
</dbReference>
<evidence type="ECO:0000313" key="3">
    <source>
        <dbReference type="EMBL" id="GGR33280.1"/>
    </source>
</evidence>
<dbReference type="SUPFAM" id="SSF63829">
    <property type="entry name" value="Calcium-dependent phosphotriesterase"/>
    <property type="match status" value="1"/>
</dbReference>
<sequence length="991" mass="102431">MKTYLPVYGLVTALLLAACGSAPQPTDPTQPPAGGATNPAQPSTLGSLYQVNFQGMGDDTPSVTTQSLTAGVQGQALVNTPTTQLTLGSDPLFISSFTNRNTNVRHIQATFKVTNTGSTPLDNLVFLPTVTTDTDNDPSNNATAPTIAGTPFRTVEYFDGSDASSRATSLTLGHGQLLNAASGAVTDDPDASPFLTGLDVGGIAPVPPTGLSASVTNAGWQVSPSLAPGQSANVTFAVDEQNVDVNHPKNDPYRFSLLVAAAQSDAASAAGTINPSVLRGTVADSALFGGKVVLVNGVSFPSTHFGAAATVSAAGDITLPLGVPPSGDFTAALPPQGDPCTYSGTVSDSSARIAAYAGLLASSSQGDPVATIQEAVVSGAKVPGAIVSRVYVNAPLVLKAKVSCSNRPYTIDYDVTLNQGWNAVEISGNNSASVMKNLSPDARSALKVTRRTPGVTVSLDDSSVINLTPGERVTRNVYFSQVGAYSGTVNLSTNVPGVSVEPSTVTLGSLETQSVKSEGWTAGLSGDIKAQSLSTPITFVAAADAPTHYSYSFNDALIIKDGSGTQVGSGNINVSLVVPGVYAYLNSSYVSLGQGATTTLSVNLSSVNGLNGPVTVSLSGLPSGVTATPQTVQVTPSSGATATLQISATADAEPGTSTVSLQVDRPNSNTSTYSTQATVNIVPARTLLSTQSVGDVLPASQGIWFKSNPVYLGNNQYSLTLTRILNDKTAKSIDFTYSASGDTPLLLSTPSGNIILSTYSLIEILHDDGLPQDSYLTGGTGWTASTIAADYRDRVWALKTNTYTGVPLVSLTRYDPNTTTLNPAINAPTGELVTIDDSGMIDQNSKLRVSNDGRTMIIASSTPGKTFSINTETAAITNLNMTLNDPSNVVVANDGTFWISSYGTIQKRNSDGSLTALSGLQGSTLIGIDHQDPDILWLSNSNKIIRFSISGKPIKTVDFSTFNVFRIVLSNTGGIDIVTGSYNSFYLSHLN</sequence>
<dbReference type="Proteomes" id="UP000603865">
    <property type="component" value="Unassembled WGS sequence"/>
</dbReference>
<evidence type="ECO:0000256" key="1">
    <source>
        <dbReference type="SAM" id="MobiDB-lite"/>
    </source>
</evidence>
<evidence type="ECO:0000256" key="2">
    <source>
        <dbReference type="SAM" id="SignalP"/>
    </source>
</evidence>
<reference evidence="3" key="2">
    <citation type="submission" date="2020-09" db="EMBL/GenBank/DDBJ databases">
        <authorList>
            <person name="Sun Q."/>
            <person name="Ohkuma M."/>
        </authorList>
    </citation>
    <scope>NUCLEOTIDE SEQUENCE</scope>
    <source>
        <strain evidence="3">JCM 31311</strain>
    </source>
</reference>
<dbReference type="AlphaFoldDB" id="A0A918CPB7"/>
<keyword evidence="4" id="KW-1185">Reference proteome</keyword>
<organism evidence="3 4">
    <name type="scientific">Deinococcus ruber</name>
    <dbReference type="NCBI Taxonomy" id="1848197"/>
    <lineage>
        <taxon>Bacteria</taxon>
        <taxon>Thermotogati</taxon>
        <taxon>Deinococcota</taxon>
        <taxon>Deinococci</taxon>
        <taxon>Deinococcales</taxon>
        <taxon>Deinococcaceae</taxon>
        <taxon>Deinococcus</taxon>
    </lineage>
</organism>
<keyword evidence="2" id="KW-0732">Signal</keyword>
<feature type="region of interest" description="Disordered" evidence="1">
    <location>
        <begin position="23"/>
        <end position="45"/>
    </location>
</feature>
<reference evidence="3" key="1">
    <citation type="journal article" date="2014" name="Int. J. Syst. Evol. Microbiol.">
        <title>Complete genome sequence of Corynebacterium casei LMG S-19264T (=DSM 44701T), isolated from a smear-ripened cheese.</title>
        <authorList>
            <consortium name="US DOE Joint Genome Institute (JGI-PGF)"/>
            <person name="Walter F."/>
            <person name="Albersmeier A."/>
            <person name="Kalinowski J."/>
            <person name="Ruckert C."/>
        </authorList>
    </citation>
    <scope>NUCLEOTIDE SEQUENCE</scope>
    <source>
        <strain evidence="3">JCM 31311</strain>
    </source>
</reference>
<feature type="chain" id="PRO_5037172665" evidence="2">
    <location>
        <begin position="18"/>
        <end position="991"/>
    </location>
</feature>
<accession>A0A918CPB7</accession>
<proteinExistence type="predicted"/>
<protein>
    <submittedName>
        <fullName evidence="3">Uncharacterized protein</fullName>
    </submittedName>
</protein>
<dbReference type="RefSeq" id="WP_189093203.1">
    <property type="nucleotide sequence ID" value="NZ_BMQL01000058.1"/>
</dbReference>
<comment type="caution">
    <text evidence="3">The sequence shown here is derived from an EMBL/GenBank/DDBJ whole genome shotgun (WGS) entry which is preliminary data.</text>
</comment>
<gene>
    <name evidence="3" type="ORF">GCM10008957_49540</name>
</gene>
<dbReference type="PROSITE" id="PS51257">
    <property type="entry name" value="PROKAR_LIPOPROTEIN"/>
    <property type="match status" value="1"/>
</dbReference>
<feature type="signal peptide" evidence="2">
    <location>
        <begin position="1"/>
        <end position="17"/>
    </location>
</feature>
<name>A0A918CPB7_9DEIO</name>
<evidence type="ECO:0000313" key="4">
    <source>
        <dbReference type="Proteomes" id="UP000603865"/>
    </source>
</evidence>